<evidence type="ECO:0000256" key="1">
    <source>
        <dbReference type="SAM" id="Phobius"/>
    </source>
</evidence>
<keyword evidence="1" id="KW-0812">Transmembrane</keyword>
<name>W9CFR4_SCLBF</name>
<dbReference type="EMBL" id="AYSA01000302">
    <property type="protein sequence ID" value="ESZ93609.1"/>
    <property type="molecule type" value="Genomic_DNA"/>
</dbReference>
<sequence length="155" mass="17804">METLHGCWLEADRADSVATELLRIRSVLNPMTSSSSSPSSAHATSLSAPSFDHEIITAILRHVEQTSRLLRDLHDLFPIYRLRVAIVIYYLTVILPCLQRTLRDMLEFLTCEDFSPRVKWALMHERLNEQGGMSLALRFVMYGDFLVQLVRLLSR</sequence>
<reference evidence="2 3" key="1">
    <citation type="journal article" date="2014" name="Genome Announc.">
        <title>Draft genome sequence of Sclerotinia borealis, a psychrophilic plant pathogenic fungus.</title>
        <authorList>
            <person name="Mardanov A.V."/>
            <person name="Beletsky A.V."/>
            <person name="Kadnikov V.V."/>
            <person name="Ignatov A.N."/>
            <person name="Ravin N.V."/>
        </authorList>
    </citation>
    <scope>NUCLEOTIDE SEQUENCE [LARGE SCALE GENOMIC DNA]</scope>
    <source>
        <strain evidence="3">F-4157</strain>
    </source>
</reference>
<protein>
    <submittedName>
        <fullName evidence="2">Uncharacterized protein</fullName>
    </submittedName>
</protein>
<dbReference type="HOGENOM" id="CLU_1786724_0_0_1"/>
<keyword evidence="3" id="KW-1185">Reference proteome</keyword>
<dbReference type="AlphaFoldDB" id="W9CFR4"/>
<gene>
    <name evidence="2" type="ORF">SBOR_5987</name>
</gene>
<proteinExistence type="predicted"/>
<keyword evidence="1" id="KW-1133">Transmembrane helix</keyword>
<evidence type="ECO:0000313" key="2">
    <source>
        <dbReference type="EMBL" id="ESZ93609.1"/>
    </source>
</evidence>
<dbReference type="OrthoDB" id="5345571at2759"/>
<dbReference type="Proteomes" id="UP000019487">
    <property type="component" value="Unassembled WGS sequence"/>
</dbReference>
<feature type="transmembrane region" description="Helical" evidence="1">
    <location>
        <begin position="79"/>
        <end position="98"/>
    </location>
</feature>
<organism evidence="2 3">
    <name type="scientific">Sclerotinia borealis (strain F-4128)</name>
    <dbReference type="NCBI Taxonomy" id="1432307"/>
    <lineage>
        <taxon>Eukaryota</taxon>
        <taxon>Fungi</taxon>
        <taxon>Dikarya</taxon>
        <taxon>Ascomycota</taxon>
        <taxon>Pezizomycotina</taxon>
        <taxon>Leotiomycetes</taxon>
        <taxon>Helotiales</taxon>
        <taxon>Sclerotiniaceae</taxon>
        <taxon>Sclerotinia</taxon>
    </lineage>
</organism>
<keyword evidence="1" id="KW-0472">Membrane</keyword>
<accession>W9CFR4</accession>
<evidence type="ECO:0000313" key="3">
    <source>
        <dbReference type="Proteomes" id="UP000019487"/>
    </source>
</evidence>
<comment type="caution">
    <text evidence="2">The sequence shown here is derived from an EMBL/GenBank/DDBJ whole genome shotgun (WGS) entry which is preliminary data.</text>
</comment>